<dbReference type="GO" id="GO:0061630">
    <property type="term" value="F:ubiquitin protein ligase activity"/>
    <property type="evidence" value="ECO:0007669"/>
    <property type="project" value="TreeGrafter"/>
</dbReference>
<proteinExistence type="predicted"/>
<dbReference type="PANTHER" id="PTHR22870">
    <property type="entry name" value="REGULATOR OF CHROMOSOME CONDENSATION"/>
    <property type="match status" value="1"/>
</dbReference>
<evidence type="ECO:0000259" key="4">
    <source>
        <dbReference type="Pfam" id="PF25390"/>
    </source>
</evidence>
<evidence type="ECO:0000256" key="3">
    <source>
        <dbReference type="SAM" id="MobiDB-lite"/>
    </source>
</evidence>
<dbReference type="InterPro" id="IPR009091">
    <property type="entry name" value="RCC1/BLIP-II"/>
</dbReference>
<dbReference type="EMBL" id="JAIQCJ010002289">
    <property type="protein sequence ID" value="KAJ8777802.1"/>
    <property type="molecule type" value="Genomic_DNA"/>
</dbReference>
<accession>A0AB34GFF3</accession>
<feature type="repeat" description="RCC1" evidence="2">
    <location>
        <begin position="21"/>
        <end position="72"/>
    </location>
</feature>
<dbReference type="FunFam" id="2.130.10.30:FF:000004">
    <property type="entry name" value="E3 ubiquitin-protein ligase HERC2 isoform X2"/>
    <property type="match status" value="1"/>
</dbReference>
<protein>
    <recommendedName>
        <fullName evidence="4">RCC1-like domain-containing protein</fullName>
    </recommendedName>
</protein>
<feature type="region of interest" description="Disordered" evidence="3">
    <location>
        <begin position="470"/>
        <end position="497"/>
    </location>
</feature>
<feature type="repeat" description="RCC1" evidence="2">
    <location>
        <begin position="819"/>
        <end position="870"/>
    </location>
</feature>
<feature type="repeat" description="RCC1" evidence="2">
    <location>
        <begin position="286"/>
        <end position="337"/>
    </location>
</feature>
<dbReference type="Pfam" id="PF00415">
    <property type="entry name" value="RCC1"/>
    <property type="match status" value="1"/>
</dbReference>
<comment type="caution">
    <text evidence="5">The sequence shown here is derived from an EMBL/GenBank/DDBJ whole genome shotgun (WGS) entry which is preliminary data.</text>
</comment>
<feature type="compositionally biased region" description="Polar residues" evidence="3">
    <location>
        <begin position="486"/>
        <end position="497"/>
    </location>
</feature>
<dbReference type="InterPro" id="IPR000408">
    <property type="entry name" value="Reg_chr_condens"/>
</dbReference>
<evidence type="ECO:0000256" key="1">
    <source>
        <dbReference type="ARBA" id="ARBA00022737"/>
    </source>
</evidence>
<dbReference type="GO" id="GO:0005737">
    <property type="term" value="C:cytoplasm"/>
    <property type="evidence" value="ECO:0007669"/>
    <property type="project" value="TreeGrafter"/>
</dbReference>
<keyword evidence="6" id="KW-1185">Reference proteome</keyword>
<organism evidence="5 6">
    <name type="scientific">Eschrichtius robustus</name>
    <name type="common">California gray whale</name>
    <name type="synonym">Eschrichtius gibbosus</name>
    <dbReference type="NCBI Taxonomy" id="9764"/>
    <lineage>
        <taxon>Eukaryota</taxon>
        <taxon>Metazoa</taxon>
        <taxon>Chordata</taxon>
        <taxon>Craniata</taxon>
        <taxon>Vertebrata</taxon>
        <taxon>Euteleostomi</taxon>
        <taxon>Mammalia</taxon>
        <taxon>Eutheria</taxon>
        <taxon>Laurasiatheria</taxon>
        <taxon>Artiodactyla</taxon>
        <taxon>Whippomorpha</taxon>
        <taxon>Cetacea</taxon>
        <taxon>Mysticeti</taxon>
        <taxon>Eschrichtiidae</taxon>
        <taxon>Eschrichtius</taxon>
    </lineage>
</organism>
<reference evidence="5 6" key="1">
    <citation type="submission" date="2022-11" db="EMBL/GenBank/DDBJ databases">
        <title>Whole genome sequence of Eschrichtius robustus ER-17-0199.</title>
        <authorList>
            <person name="Bruniche-Olsen A."/>
            <person name="Black A.N."/>
            <person name="Fields C.J."/>
            <person name="Walden K."/>
            <person name="Dewoody J.A."/>
        </authorList>
    </citation>
    <scope>NUCLEOTIDE SEQUENCE [LARGE SCALE GENOMIC DNA]</scope>
    <source>
        <strain evidence="5">ER-17-0199</strain>
        <tissue evidence="5">Blubber</tissue>
    </source>
</reference>
<dbReference type="PROSITE" id="PS00626">
    <property type="entry name" value="RCC1_2"/>
    <property type="match status" value="1"/>
</dbReference>
<dbReference type="PANTHER" id="PTHR22870:SF398">
    <property type="entry name" value="E3 UBIQUITIN-PROTEIN LIGASE HERC2"/>
    <property type="match status" value="1"/>
</dbReference>
<dbReference type="InterPro" id="IPR058923">
    <property type="entry name" value="RCC1-like_dom"/>
</dbReference>
<gene>
    <name evidence="5" type="ORF">J1605_014155</name>
</gene>
<dbReference type="SUPFAM" id="SSF50985">
    <property type="entry name" value="RCC1/BLIP-II"/>
    <property type="match status" value="2"/>
</dbReference>
<feature type="repeat" description="RCC1" evidence="2">
    <location>
        <begin position="180"/>
        <end position="231"/>
    </location>
</feature>
<evidence type="ECO:0000313" key="6">
    <source>
        <dbReference type="Proteomes" id="UP001159641"/>
    </source>
</evidence>
<dbReference type="AlphaFoldDB" id="A0AB34GFF3"/>
<dbReference type="Gene3D" id="2.130.10.30">
    <property type="entry name" value="Regulator of chromosome condensation 1/beta-lactamase-inhibitor protein II"/>
    <property type="match status" value="2"/>
</dbReference>
<keyword evidence="1" id="KW-0677">Repeat</keyword>
<dbReference type="GO" id="GO:0016020">
    <property type="term" value="C:membrane"/>
    <property type="evidence" value="ECO:0007669"/>
    <property type="project" value="TreeGrafter"/>
</dbReference>
<feature type="repeat" description="RCC1" evidence="2">
    <location>
        <begin position="234"/>
        <end position="285"/>
    </location>
</feature>
<feature type="domain" description="RCC1-like" evidence="4">
    <location>
        <begin position="22"/>
        <end position="342"/>
    </location>
</feature>
<evidence type="ECO:0000313" key="5">
    <source>
        <dbReference type="EMBL" id="KAJ8777802.1"/>
    </source>
</evidence>
<dbReference type="Proteomes" id="UP001159641">
    <property type="component" value="Unassembled WGS sequence"/>
</dbReference>
<feature type="repeat" description="RCC1" evidence="2">
    <location>
        <begin position="128"/>
        <end position="179"/>
    </location>
</feature>
<dbReference type="PRINTS" id="PR00633">
    <property type="entry name" value="RCCNDNSATION"/>
</dbReference>
<sequence>MSASLIRKKAAGLESAATIRTKVFVWGLNDKDQLGGLKGSKIKVPSFSETLSALNVVQVAGGSKSLFAVTVEGKVYACGEATNGRLGLGLSSGTVPIPRQITALSSYVVKKVAVHSGGRHATALTVDGKVFSWGEGDDGKLGHFSRMNCDKPRLIEALKTKRIRDIACGSSHSAALTSSGELYTWGLGEYGRLGHGDNTTQLKPKMVKVLLGHRVIQVACGSRDAQTLALTDEGLVFSWGDGDFGKLGRGGSEGCNIPQNIERLNGQGVCQIECGAQFSLALTKSGVVWTWGKGDYFRLGHGSDVHVRKPQVVEGLRGKKIVHVAVGALHCLAVTDAGQIVSSEDAVTPSAVTPSASSASSRPFIPVTDDPGAASIIAETMTKTKEDVESQNKASGPELQSLDEFTSLLVVDDTRVMVDLLKLSVCGRAGDKGRDVLSAVLSGMGAAYPQVADMLLELCVTELEDVATDSQSGRLSSQPVVVESSHPYTDDTSSSGTVKIPGAEGLRVEFDRQCSTERRHDPLTVMDGVNRIVSVRSGREWSDWSSELRIPGDELKWKFISDGSVNGWGWRFTVYPIMPAAGPKDLLSDRCVLSCPSMDLVTCLLDFRLNLASSRSIIPRLAASLAACAQLSALAASHRMWALQRLRKLLTTEFGQSININRLLGDDGETRALSFSGSALAALVKGLPEALQRQFEYEDPIVRGGKQLLHSPFFKVLVALACDLELDTLPCCAETHKWAWFRRYCMASRVAVALDKRTPLPRLFLDEVAKKIRELMADGENMDVLHESHGIFRREQDEQLVQWMNRRPDDWTLSAGGSGTIYGWGHNHRGQLGGIEGAKVKVPTPCEALAALRPVQLIGGEQTLFAVTADGKE</sequence>
<dbReference type="Pfam" id="PF25390">
    <property type="entry name" value="WD40_RLD"/>
    <property type="match status" value="1"/>
</dbReference>
<name>A0AB34GFF3_ESCRO</name>
<dbReference type="InterPro" id="IPR051210">
    <property type="entry name" value="Ub_ligase/GEF_domain"/>
</dbReference>
<evidence type="ECO:0000256" key="2">
    <source>
        <dbReference type="PROSITE-ProRule" id="PRU00235"/>
    </source>
</evidence>
<dbReference type="GO" id="GO:0016567">
    <property type="term" value="P:protein ubiquitination"/>
    <property type="evidence" value="ECO:0007669"/>
    <property type="project" value="TreeGrafter"/>
</dbReference>
<dbReference type="PROSITE" id="PS50012">
    <property type="entry name" value="RCC1_3"/>
    <property type="match status" value="7"/>
</dbReference>
<feature type="compositionally biased region" description="Polar residues" evidence="3">
    <location>
        <begin position="470"/>
        <end position="479"/>
    </location>
</feature>
<feature type="repeat" description="RCC1" evidence="2">
    <location>
        <begin position="73"/>
        <end position="127"/>
    </location>
</feature>